<protein>
    <submittedName>
        <fullName evidence="2">Uncharacterized protein</fullName>
    </submittedName>
</protein>
<reference evidence="2" key="1">
    <citation type="submission" date="2022-04" db="EMBL/GenBank/DDBJ databases">
        <title>Carnegiea gigantea Genome sequencing and assembly v2.</title>
        <authorList>
            <person name="Copetti D."/>
            <person name="Sanderson M.J."/>
            <person name="Burquez A."/>
            <person name="Wojciechowski M.F."/>
        </authorList>
    </citation>
    <scope>NUCLEOTIDE SEQUENCE</scope>
    <source>
        <strain evidence="2">SGP5-SGP5p</strain>
        <tissue evidence="2">Aerial part</tissue>
    </source>
</reference>
<sequence length="171" mass="18961">MFANVGAVGGKFGGRAIVGLLVLFGGISGCHFFIKLKVIVASGKKSANWTNRDDKKLLDILIEQRAQGSVKFEWSLVKVILKNEGINKEGTQIKNRKTGVCVDYKTGAMVVSDLPGKTFFSPSKRKSEGGTSSYGKRQELLDWSSRDKEVHQALTILRIREETKQRPFLTK</sequence>
<evidence type="ECO:0000313" key="2">
    <source>
        <dbReference type="EMBL" id="KAJ8438085.1"/>
    </source>
</evidence>
<dbReference type="AlphaFoldDB" id="A0A9Q1K816"/>
<organism evidence="2 3">
    <name type="scientific">Carnegiea gigantea</name>
    <dbReference type="NCBI Taxonomy" id="171969"/>
    <lineage>
        <taxon>Eukaryota</taxon>
        <taxon>Viridiplantae</taxon>
        <taxon>Streptophyta</taxon>
        <taxon>Embryophyta</taxon>
        <taxon>Tracheophyta</taxon>
        <taxon>Spermatophyta</taxon>
        <taxon>Magnoliopsida</taxon>
        <taxon>eudicotyledons</taxon>
        <taxon>Gunneridae</taxon>
        <taxon>Pentapetalae</taxon>
        <taxon>Caryophyllales</taxon>
        <taxon>Cactineae</taxon>
        <taxon>Cactaceae</taxon>
        <taxon>Cactoideae</taxon>
        <taxon>Echinocereeae</taxon>
        <taxon>Carnegiea</taxon>
    </lineage>
</organism>
<evidence type="ECO:0000256" key="1">
    <source>
        <dbReference type="SAM" id="Phobius"/>
    </source>
</evidence>
<proteinExistence type="predicted"/>
<keyword evidence="3" id="KW-1185">Reference proteome</keyword>
<dbReference type="EMBL" id="JAKOGI010000270">
    <property type="protein sequence ID" value="KAJ8438085.1"/>
    <property type="molecule type" value="Genomic_DNA"/>
</dbReference>
<feature type="transmembrane region" description="Helical" evidence="1">
    <location>
        <begin position="12"/>
        <end position="34"/>
    </location>
</feature>
<keyword evidence="1" id="KW-0812">Transmembrane</keyword>
<accession>A0A9Q1K816</accession>
<evidence type="ECO:0000313" key="3">
    <source>
        <dbReference type="Proteomes" id="UP001153076"/>
    </source>
</evidence>
<keyword evidence="1" id="KW-0472">Membrane</keyword>
<gene>
    <name evidence="2" type="ORF">Cgig2_025490</name>
</gene>
<dbReference type="Proteomes" id="UP001153076">
    <property type="component" value="Unassembled WGS sequence"/>
</dbReference>
<keyword evidence="1" id="KW-1133">Transmembrane helix</keyword>
<name>A0A9Q1K816_9CARY</name>
<comment type="caution">
    <text evidence="2">The sequence shown here is derived from an EMBL/GenBank/DDBJ whole genome shotgun (WGS) entry which is preliminary data.</text>
</comment>